<name>A0A7W7BSQ5_9MICO</name>
<dbReference type="InterPro" id="IPR005183">
    <property type="entry name" value="DUF305_CopM-like"/>
</dbReference>
<organism evidence="4 5">
    <name type="scientific">Microbacterium marinum</name>
    <dbReference type="NCBI Taxonomy" id="421115"/>
    <lineage>
        <taxon>Bacteria</taxon>
        <taxon>Bacillati</taxon>
        <taxon>Actinomycetota</taxon>
        <taxon>Actinomycetes</taxon>
        <taxon>Micrococcales</taxon>
        <taxon>Microbacteriaceae</taxon>
        <taxon>Microbacterium</taxon>
    </lineage>
</organism>
<dbReference type="Proteomes" id="UP000573729">
    <property type="component" value="Unassembled WGS sequence"/>
</dbReference>
<keyword evidence="5" id="KW-1185">Reference proteome</keyword>
<evidence type="ECO:0000313" key="4">
    <source>
        <dbReference type="EMBL" id="MBB4668128.1"/>
    </source>
</evidence>
<keyword evidence="2" id="KW-1133">Transmembrane helix</keyword>
<evidence type="ECO:0000313" key="5">
    <source>
        <dbReference type="Proteomes" id="UP000573729"/>
    </source>
</evidence>
<dbReference type="InterPro" id="IPR012347">
    <property type="entry name" value="Ferritin-like"/>
</dbReference>
<accession>A0A7W7BSQ5</accession>
<keyword evidence="2" id="KW-0812">Transmembrane</keyword>
<dbReference type="AlphaFoldDB" id="A0A7W7BSQ5"/>
<reference evidence="4 5" key="1">
    <citation type="submission" date="2020-08" db="EMBL/GenBank/DDBJ databases">
        <title>Sequencing the genomes of 1000 actinobacteria strains.</title>
        <authorList>
            <person name="Klenk H.-P."/>
        </authorList>
    </citation>
    <scope>NUCLEOTIDE SEQUENCE [LARGE SCALE GENOMIC DNA]</scope>
    <source>
        <strain evidence="4 5">DSM 24947</strain>
    </source>
</reference>
<feature type="transmembrane region" description="Helical" evidence="2">
    <location>
        <begin position="104"/>
        <end position="124"/>
    </location>
</feature>
<evidence type="ECO:0000259" key="3">
    <source>
        <dbReference type="Pfam" id="PF03713"/>
    </source>
</evidence>
<gene>
    <name evidence="4" type="ORF">BKA24_002837</name>
</gene>
<proteinExistence type="predicted"/>
<dbReference type="Pfam" id="PF03713">
    <property type="entry name" value="DUF305"/>
    <property type="match status" value="1"/>
</dbReference>
<dbReference type="EMBL" id="JACHMD010000001">
    <property type="protein sequence ID" value="MBB4668128.1"/>
    <property type="molecule type" value="Genomic_DNA"/>
</dbReference>
<feature type="domain" description="DUF305" evidence="3">
    <location>
        <begin position="132"/>
        <end position="182"/>
    </location>
</feature>
<comment type="caution">
    <text evidence="4">The sequence shown here is derived from an EMBL/GenBank/DDBJ whole genome shotgun (WGS) entry which is preliminary data.</text>
</comment>
<dbReference type="Gene3D" id="1.20.1260.10">
    <property type="match status" value="1"/>
</dbReference>
<sequence length="187" mass="21012">MPALRTSLHRSAGDAMTQHHADNGARPPVPESHEQDHGGMSGYLKLAISLTLSFVVMYFLTFAMINVLDDLFLNISNLYMALMMVFPMGIIMLIVMWKMFPNKAVNVGLLVGFAALFLVAFFMGRAEAFVGDDQFLRSMIPHHSRAILVCEQSDISDTEIQDLCKKIISSQQEEIDQMNDILERLNN</sequence>
<feature type="transmembrane region" description="Helical" evidence="2">
    <location>
        <begin position="77"/>
        <end position="97"/>
    </location>
</feature>
<feature type="transmembrane region" description="Helical" evidence="2">
    <location>
        <begin position="43"/>
        <end position="65"/>
    </location>
</feature>
<dbReference type="RefSeq" id="WP_246367107.1">
    <property type="nucleotide sequence ID" value="NZ_JACHMD010000001.1"/>
</dbReference>
<feature type="region of interest" description="Disordered" evidence="1">
    <location>
        <begin position="1"/>
        <end position="37"/>
    </location>
</feature>
<keyword evidence="2" id="KW-0472">Membrane</keyword>
<protein>
    <submittedName>
        <fullName evidence="4">Cation transport ATPase</fullName>
    </submittedName>
</protein>
<evidence type="ECO:0000256" key="1">
    <source>
        <dbReference type="SAM" id="MobiDB-lite"/>
    </source>
</evidence>
<evidence type="ECO:0000256" key="2">
    <source>
        <dbReference type="SAM" id="Phobius"/>
    </source>
</evidence>